<evidence type="ECO:0000313" key="3">
    <source>
        <dbReference type="Proteomes" id="UP001623660"/>
    </source>
</evidence>
<comment type="caution">
    <text evidence="2">The sequence shown here is derived from an EMBL/GenBank/DDBJ whole genome shotgun (WGS) entry which is preliminary data.</text>
</comment>
<reference evidence="2 3" key="1">
    <citation type="submission" date="2024-11" db="EMBL/GenBank/DDBJ databases">
        <authorList>
            <person name="Heng Y.C."/>
            <person name="Lim A.C.H."/>
            <person name="Lee J.K.Y."/>
            <person name="Kittelmann S."/>
        </authorList>
    </citation>
    <scope>NUCLEOTIDE SEQUENCE [LARGE SCALE GENOMIC DNA]</scope>
    <source>
        <strain evidence="2 3">WILCCON 0269</strain>
    </source>
</reference>
<keyword evidence="1" id="KW-0472">Membrane</keyword>
<accession>A0ABW8SPT6</accession>
<evidence type="ECO:0008006" key="4">
    <source>
        <dbReference type="Google" id="ProtNLM"/>
    </source>
</evidence>
<feature type="transmembrane region" description="Helical" evidence="1">
    <location>
        <begin position="179"/>
        <end position="199"/>
    </location>
</feature>
<evidence type="ECO:0000313" key="2">
    <source>
        <dbReference type="EMBL" id="MFL0198070.1"/>
    </source>
</evidence>
<proteinExistence type="predicted"/>
<dbReference type="RefSeq" id="WP_406794179.1">
    <property type="nucleotide sequence ID" value="NZ_JBJHZX010000046.1"/>
</dbReference>
<keyword evidence="1" id="KW-0812">Transmembrane</keyword>
<dbReference type="Proteomes" id="UP001623660">
    <property type="component" value="Unassembled WGS sequence"/>
</dbReference>
<dbReference type="EMBL" id="JBJHZX010000046">
    <property type="protein sequence ID" value="MFL0198070.1"/>
    <property type="molecule type" value="Genomic_DNA"/>
</dbReference>
<keyword evidence="1" id="KW-1133">Transmembrane helix</keyword>
<organism evidence="2 3">
    <name type="scientific">Candidatus Clostridium eludens</name>
    <dbReference type="NCBI Taxonomy" id="3381663"/>
    <lineage>
        <taxon>Bacteria</taxon>
        <taxon>Bacillati</taxon>
        <taxon>Bacillota</taxon>
        <taxon>Clostridia</taxon>
        <taxon>Eubacteriales</taxon>
        <taxon>Clostridiaceae</taxon>
        <taxon>Clostridium</taxon>
    </lineage>
</organism>
<gene>
    <name evidence="2" type="ORF">ACJDU8_21250</name>
</gene>
<keyword evidence="3" id="KW-1185">Reference proteome</keyword>
<name>A0ABW8SPT6_9CLOT</name>
<sequence length="388" mass="45246">MRYFVEELKNKKILAADDIKILKDYINKKYSEATSKERAQMLSNTIHHILDSNLKEFPKKYRQAIRIDILKNTFSQNKTSIFMYDVFNCCMKNQSLKQNSKKEILKWVNANIKNKIQENDLNIYTRKAETTLVQDAKTPVGSIDINTSYSDIYMNLNNSITMPVKPLKITKNFKLNKKFLTFIIIIIILISGISVQLLYGKNILKTSLSLIQLSKKNSIYIKSFIEDVISENYGKNYPNKYLPQYLKYQRVDTYKLKAFLNNRNSLLCNDPYFSTIMNTAKEFNLNPILLFAITGQEQNFVPVDTPNAYKIANNPFNVYHSWQEYNTNINDSSRIAANTIINLSENRPEENNPFMWIGKKYAEDVNWGSGVQCIFEEINNYYVSPNEK</sequence>
<protein>
    <recommendedName>
        <fullName evidence="4">Mannosyl-glycoprotein endo-beta-N-acetylglucosamidase-like domain-containing protein</fullName>
    </recommendedName>
</protein>
<evidence type="ECO:0000256" key="1">
    <source>
        <dbReference type="SAM" id="Phobius"/>
    </source>
</evidence>